<sequence>SHVHSSSSIHTSSSSRPTGHDETQVIPGGRRRTSSQPNLLSLRFNHDSDSEDERNNGTNKGSTGAGVTSRSRKENDSLDHGLDHDHDGEEDQNDSDRTEGETTPAFFEAATRPKHSKRQTHM</sequence>
<evidence type="ECO:0000256" key="1">
    <source>
        <dbReference type="SAM" id="MobiDB-lite"/>
    </source>
</evidence>
<feature type="compositionally biased region" description="Basic and acidic residues" evidence="1">
    <location>
        <begin position="71"/>
        <end position="87"/>
    </location>
</feature>
<reference evidence="2" key="1">
    <citation type="journal article" date="2020" name="Fungal Divers.">
        <title>Resolving the Mortierellaceae phylogeny through synthesis of multi-gene phylogenetics and phylogenomics.</title>
        <authorList>
            <person name="Vandepol N."/>
            <person name="Liber J."/>
            <person name="Desiro A."/>
            <person name="Na H."/>
            <person name="Kennedy M."/>
            <person name="Barry K."/>
            <person name="Grigoriev I.V."/>
            <person name="Miller A.N."/>
            <person name="O'Donnell K."/>
            <person name="Stajich J.E."/>
            <person name="Bonito G."/>
        </authorList>
    </citation>
    <scope>NUCLEOTIDE SEQUENCE</scope>
    <source>
        <strain evidence="2">KOD1015</strain>
    </source>
</reference>
<feature type="compositionally biased region" description="Polar residues" evidence="1">
    <location>
        <begin position="56"/>
        <end position="69"/>
    </location>
</feature>
<evidence type="ECO:0000313" key="2">
    <source>
        <dbReference type="EMBL" id="KAF9553672.1"/>
    </source>
</evidence>
<feature type="non-terminal residue" evidence="2">
    <location>
        <position position="122"/>
    </location>
</feature>
<accession>A0A9P6K946</accession>
<proteinExistence type="predicted"/>
<evidence type="ECO:0000313" key="3">
    <source>
        <dbReference type="Proteomes" id="UP000780801"/>
    </source>
</evidence>
<dbReference type="AlphaFoldDB" id="A0A9P6K946"/>
<feature type="non-terminal residue" evidence="2">
    <location>
        <position position="1"/>
    </location>
</feature>
<dbReference type="Proteomes" id="UP000780801">
    <property type="component" value="Unassembled WGS sequence"/>
</dbReference>
<feature type="compositionally biased region" description="Basic residues" evidence="1">
    <location>
        <begin position="112"/>
        <end position="122"/>
    </location>
</feature>
<organism evidence="2 3">
    <name type="scientific">Lunasporangiospora selenospora</name>
    <dbReference type="NCBI Taxonomy" id="979761"/>
    <lineage>
        <taxon>Eukaryota</taxon>
        <taxon>Fungi</taxon>
        <taxon>Fungi incertae sedis</taxon>
        <taxon>Mucoromycota</taxon>
        <taxon>Mortierellomycotina</taxon>
        <taxon>Mortierellomycetes</taxon>
        <taxon>Mortierellales</taxon>
        <taxon>Mortierellaceae</taxon>
        <taxon>Lunasporangiospora</taxon>
    </lineage>
</organism>
<feature type="region of interest" description="Disordered" evidence="1">
    <location>
        <begin position="1"/>
        <end position="122"/>
    </location>
</feature>
<dbReference type="EMBL" id="JAABOA010006865">
    <property type="protein sequence ID" value="KAF9553672.1"/>
    <property type="molecule type" value="Genomic_DNA"/>
</dbReference>
<gene>
    <name evidence="2" type="ORF">BGW38_009368</name>
</gene>
<keyword evidence="3" id="KW-1185">Reference proteome</keyword>
<protein>
    <submittedName>
        <fullName evidence="2">Uncharacterized protein</fullName>
    </submittedName>
</protein>
<comment type="caution">
    <text evidence="2">The sequence shown here is derived from an EMBL/GenBank/DDBJ whole genome shotgun (WGS) entry which is preliminary data.</text>
</comment>
<name>A0A9P6K946_9FUNG</name>
<feature type="compositionally biased region" description="Low complexity" evidence="1">
    <location>
        <begin position="1"/>
        <end position="15"/>
    </location>
</feature>